<dbReference type="InterPro" id="IPR032809">
    <property type="entry name" value="Put_HupE_UreJ"/>
</dbReference>
<evidence type="ECO:0000256" key="1">
    <source>
        <dbReference type="SAM" id="Phobius"/>
    </source>
</evidence>
<evidence type="ECO:0000313" key="3">
    <source>
        <dbReference type="EMBL" id="WPJ97919.1"/>
    </source>
</evidence>
<gene>
    <name evidence="3" type="ORF">SH580_09365</name>
</gene>
<accession>A0ABZ0RNV0</accession>
<keyword evidence="1" id="KW-0472">Membrane</keyword>
<feature type="transmembrane region" description="Helical" evidence="1">
    <location>
        <begin position="177"/>
        <end position="199"/>
    </location>
</feature>
<feature type="transmembrane region" description="Helical" evidence="1">
    <location>
        <begin position="268"/>
        <end position="293"/>
    </location>
</feature>
<feature type="chain" id="PRO_5046212843" evidence="2">
    <location>
        <begin position="23"/>
        <end position="327"/>
    </location>
</feature>
<feature type="transmembrane region" description="Helical" evidence="1">
    <location>
        <begin position="236"/>
        <end position="256"/>
    </location>
</feature>
<reference evidence="3 4" key="1">
    <citation type="submission" date="2023-11" db="EMBL/GenBank/DDBJ databases">
        <title>Coraliomargarita sp. nov., isolated from marine algae.</title>
        <authorList>
            <person name="Lee J.K."/>
            <person name="Baek J.H."/>
            <person name="Kim J.M."/>
            <person name="Choi D.G."/>
            <person name="Jeon C.O."/>
        </authorList>
    </citation>
    <scope>NUCLEOTIDE SEQUENCE [LARGE SCALE GENOMIC DNA]</scope>
    <source>
        <strain evidence="3 4">J2-16</strain>
    </source>
</reference>
<keyword evidence="4" id="KW-1185">Reference proteome</keyword>
<keyword evidence="1" id="KW-0812">Transmembrane</keyword>
<feature type="transmembrane region" description="Helical" evidence="1">
    <location>
        <begin position="205"/>
        <end position="224"/>
    </location>
</feature>
<keyword evidence="1" id="KW-1133">Transmembrane helix</keyword>
<evidence type="ECO:0000256" key="2">
    <source>
        <dbReference type="SAM" id="SignalP"/>
    </source>
</evidence>
<keyword evidence="2" id="KW-0732">Signal</keyword>
<proteinExistence type="predicted"/>
<evidence type="ECO:0000313" key="4">
    <source>
        <dbReference type="Proteomes" id="UP001324993"/>
    </source>
</evidence>
<sequence length="327" mass="35844">MNASSIFFSCFICLLTVCPALAHQLGVDRFQIQEIAASTYEFRYDIPPGEISNYGIPKLPAGYTYVEQPSLRDGPQRLRLTTNGSSLTDEDQIVLPWARNGVLASAIWLNGTRSRQFFKADESGICIKLSALSAGSGSSLQTMRRYIALGFEHILEGYDHLLFVAGLAMLVAGWRRLLLTVSAFTLAHSLTLGLAIIGVLQINPVLVETLIALSIAFLAKEILLMHKSQTTLASRWPWAISFGFGLIHGLGFAGALTELGMDPDSILLALLAFNLGVELGQLLFLAAWILIAAALLQLGLMRLRCLRPTLPYVLGTTAMFWFLERLQ</sequence>
<dbReference type="Proteomes" id="UP001324993">
    <property type="component" value="Chromosome"/>
</dbReference>
<dbReference type="Pfam" id="PF13795">
    <property type="entry name" value="HupE_UreJ_2"/>
    <property type="match status" value="1"/>
</dbReference>
<dbReference type="EMBL" id="CP138858">
    <property type="protein sequence ID" value="WPJ97919.1"/>
    <property type="molecule type" value="Genomic_DNA"/>
</dbReference>
<dbReference type="RefSeq" id="WP_319834733.1">
    <property type="nucleotide sequence ID" value="NZ_CP138858.1"/>
</dbReference>
<organism evidence="3 4">
    <name type="scientific">Coraliomargarita algicola</name>
    <dbReference type="NCBI Taxonomy" id="3092156"/>
    <lineage>
        <taxon>Bacteria</taxon>
        <taxon>Pseudomonadati</taxon>
        <taxon>Verrucomicrobiota</taxon>
        <taxon>Opitutia</taxon>
        <taxon>Puniceicoccales</taxon>
        <taxon>Coraliomargaritaceae</taxon>
        <taxon>Coraliomargarita</taxon>
    </lineage>
</organism>
<protein>
    <submittedName>
        <fullName evidence="3">HupE/UreJ family protein</fullName>
    </submittedName>
</protein>
<name>A0ABZ0RNV0_9BACT</name>
<feature type="signal peptide" evidence="2">
    <location>
        <begin position="1"/>
        <end position="22"/>
    </location>
</feature>